<keyword evidence="2" id="KW-1185">Reference proteome</keyword>
<dbReference type="EMBL" id="JAGSXJ010000015">
    <property type="protein sequence ID" value="KAH6685483.1"/>
    <property type="molecule type" value="Genomic_DNA"/>
</dbReference>
<dbReference type="OrthoDB" id="6486656at2759"/>
<proteinExistence type="predicted"/>
<organism evidence="1 2">
    <name type="scientific">Plectosphaerella plurivora</name>
    <dbReference type="NCBI Taxonomy" id="936078"/>
    <lineage>
        <taxon>Eukaryota</taxon>
        <taxon>Fungi</taxon>
        <taxon>Dikarya</taxon>
        <taxon>Ascomycota</taxon>
        <taxon>Pezizomycotina</taxon>
        <taxon>Sordariomycetes</taxon>
        <taxon>Hypocreomycetidae</taxon>
        <taxon>Glomerellales</taxon>
        <taxon>Plectosphaerellaceae</taxon>
        <taxon>Plectosphaerella</taxon>
    </lineage>
</organism>
<dbReference type="CDD" id="cd12148">
    <property type="entry name" value="fungal_TF_MHR"/>
    <property type="match status" value="1"/>
</dbReference>
<comment type="caution">
    <text evidence="1">The sequence shown here is derived from an EMBL/GenBank/DDBJ whole genome shotgun (WGS) entry which is preliminary data.</text>
</comment>
<evidence type="ECO:0000313" key="2">
    <source>
        <dbReference type="Proteomes" id="UP000770015"/>
    </source>
</evidence>
<accession>A0A9P8V9S6</accession>
<evidence type="ECO:0000313" key="1">
    <source>
        <dbReference type="EMBL" id="KAH6685483.1"/>
    </source>
</evidence>
<sequence>MGEGRYDWEMPLDLSDEALERYLGTGRLPPGHSPSTTGFLAFARLYYIAGRIQQLGSPRRLRDLTSTEPSRPERFLARVSTIRFSANSMPAETSGGGEDLVICIVSFIVHAGSLLNLHRFLVGHHSGRSSNDVSPTSNYSTSASQCRSAAKSCINAAEIVRDLVPPSHYLAICVHYLTLSGIVLLRLPPEDTQADVIADVERYAGFLKHLEQR</sequence>
<gene>
    <name evidence="1" type="ORF">F5X68DRAFT_233227</name>
</gene>
<protein>
    <submittedName>
        <fullName evidence="1">Uncharacterized protein</fullName>
    </submittedName>
</protein>
<dbReference type="AlphaFoldDB" id="A0A9P8V9S6"/>
<dbReference type="Proteomes" id="UP000770015">
    <property type="component" value="Unassembled WGS sequence"/>
</dbReference>
<name>A0A9P8V9S6_9PEZI</name>
<reference evidence="1" key="1">
    <citation type="journal article" date="2021" name="Nat. Commun.">
        <title>Genetic determinants of endophytism in the Arabidopsis root mycobiome.</title>
        <authorList>
            <person name="Mesny F."/>
            <person name="Miyauchi S."/>
            <person name="Thiergart T."/>
            <person name="Pickel B."/>
            <person name="Atanasova L."/>
            <person name="Karlsson M."/>
            <person name="Huettel B."/>
            <person name="Barry K.W."/>
            <person name="Haridas S."/>
            <person name="Chen C."/>
            <person name="Bauer D."/>
            <person name="Andreopoulos W."/>
            <person name="Pangilinan J."/>
            <person name="LaButti K."/>
            <person name="Riley R."/>
            <person name="Lipzen A."/>
            <person name="Clum A."/>
            <person name="Drula E."/>
            <person name="Henrissat B."/>
            <person name="Kohler A."/>
            <person name="Grigoriev I.V."/>
            <person name="Martin F.M."/>
            <person name="Hacquard S."/>
        </authorList>
    </citation>
    <scope>NUCLEOTIDE SEQUENCE</scope>
    <source>
        <strain evidence="1">MPI-SDFR-AT-0117</strain>
    </source>
</reference>